<dbReference type="AlphaFoldDB" id="A0A0L0CQ48"/>
<gene>
    <name evidence="2" type="ORF">FF38_02766</name>
</gene>
<feature type="chain" id="PRO_5005536777" description="Chitin-binding type-2 domain-containing protein" evidence="1">
    <location>
        <begin position="18"/>
        <end position="158"/>
    </location>
</feature>
<evidence type="ECO:0000313" key="3">
    <source>
        <dbReference type="Proteomes" id="UP000037069"/>
    </source>
</evidence>
<reference evidence="2 3" key="1">
    <citation type="journal article" date="2015" name="Nat. Commun.">
        <title>Lucilia cuprina genome unlocks parasitic fly biology to underpin future interventions.</title>
        <authorList>
            <person name="Anstead C.A."/>
            <person name="Korhonen P.K."/>
            <person name="Young N.D."/>
            <person name="Hall R.S."/>
            <person name="Jex A.R."/>
            <person name="Murali S.C."/>
            <person name="Hughes D.S."/>
            <person name="Lee S.F."/>
            <person name="Perry T."/>
            <person name="Stroehlein A.J."/>
            <person name="Ansell B.R."/>
            <person name="Breugelmans B."/>
            <person name="Hofmann A."/>
            <person name="Qu J."/>
            <person name="Dugan S."/>
            <person name="Lee S.L."/>
            <person name="Chao H."/>
            <person name="Dinh H."/>
            <person name="Han Y."/>
            <person name="Doddapaneni H.V."/>
            <person name="Worley K.C."/>
            <person name="Muzny D.M."/>
            <person name="Ioannidis P."/>
            <person name="Waterhouse R.M."/>
            <person name="Zdobnov E.M."/>
            <person name="James P.J."/>
            <person name="Bagnall N.H."/>
            <person name="Kotze A.C."/>
            <person name="Gibbs R.A."/>
            <person name="Richards S."/>
            <person name="Batterham P."/>
            <person name="Gasser R.B."/>
        </authorList>
    </citation>
    <scope>NUCLEOTIDE SEQUENCE [LARGE SCALE GENOMIC DNA]</scope>
    <source>
        <strain evidence="2 3">LS</strain>
        <tissue evidence="2">Full body</tissue>
    </source>
</reference>
<keyword evidence="1" id="KW-0732">Signal</keyword>
<accession>A0A0L0CQ48</accession>
<dbReference type="InterPro" id="IPR036508">
    <property type="entry name" value="Chitin-bd_dom_sf"/>
</dbReference>
<proteinExistence type="predicted"/>
<feature type="signal peptide" evidence="1">
    <location>
        <begin position="1"/>
        <end position="17"/>
    </location>
</feature>
<name>A0A0L0CQ48_LUCCU</name>
<dbReference type="Proteomes" id="UP000037069">
    <property type="component" value="Unassembled WGS sequence"/>
</dbReference>
<evidence type="ECO:0008006" key="4">
    <source>
        <dbReference type="Google" id="ProtNLM"/>
    </source>
</evidence>
<evidence type="ECO:0000256" key="1">
    <source>
        <dbReference type="SAM" id="SignalP"/>
    </source>
</evidence>
<dbReference type="EMBL" id="JRES01000062">
    <property type="protein sequence ID" value="KNC34483.1"/>
    <property type="molecule type" value="Genomic_DNA"/>
</dbReference>
<dbReference type="GO" id="GO:0008061">
    <property type="term" value="F:chitin binding"/>
    <property type="evidence" value="ECO:0007669"/>
    <property type="project" value="InterPro"/>
</dbReference>
<dbReference type="OMA" id="YLGCFPW"/>
<comment type="caution">
    <text evidence="2">The sequence shown here is derived from an EMBL/GenBank/DDBJ whole genome shotgun (WGS) entry which is preliminary data.</text>
</comment>
<protein>
    <recommendedName>
        <fullName evidence="4">Chitin-binding type-2 domain-containing protein</fullName>
    </recommendedName>
</protein>
<dbReference type="SUPFAM" id="SSF57625">
    <property type="entry name" value="Invertebrate chitin-binding proteins"/>
    <property type="match status" value="1"/>
</dbReference>
<evidence type="ECO:0000313" key="2">
    <source>
        <dbReference type="EMBL" id="KNC34483.1"/>
    </source>
</evidence>
<dbReference type="OrthoDB" id="7898081at2759"/>
<keyword evidence="3" id="KW-1185">Reference proteome</keyword>
<organism evidence="2 3">
    <name type="scientific">Lucilia cuprina</name>
    <name type="common">Green bottle fly</name>
    <name type="synonym">Australian sheep blowfly</name>
    <dbReference type="NCBI Taxonomy" id="7375"/>
    <lineage>
        <taxon>Eukaryota</taxon>
        <taxon>Metazoa</taxon>
        <taxon>Ecdysozoa</taxon>
        <taxon>Arthropoda</taxon>
        <taxon>Hexapoda</taxon>
        <taxon>Insecta</taxon>
        <taxon>Pterygota</taxon>
        <taxon>Neoptera</taxon>
        <taxon>Endopterygota</taxon>
        <taxon>Diptera</taxon>
        <taxon>Brachycera</taxon>
        <taxon>Muscomorpha</taxon>
        <taxon>Oestroidea</taxon>
        <taxon>Calliphoridae</taxon>
        <taxon>Luciliinae</taxon>
        <taxon>Lucilia</taxon>
    </lineage>
</organism>
<sequence>MIKVTLLLGAILVLCTAAVIKTAEERNLVEGCESEDELWGSEDGTKFYFCIGDNMAIEQSCEPDTFFVKNATVSGCVPLDEVADSCVYHVEPEPCEGINLLQPQPHTDPTMFYLCTESGADPVALPCPDNKAFAKQDGYLGCFDWAMWRKIRGCDPKE</sequence>